<sequence>MLESYPQGAKLGKRRLAVLLLLLLCSCRAERFNPLDPRSPRFKDEWVVAGTVRDWNSGYIEGVRIELKPGLMSGVTDGTGEYEIKKVPRGSYTAVASKEFCSAETIQVEVVPGSPTIVDFKLDRLPVFSQIRATTHDDSISTGNDLYAVFSAKVLDPDGWVLSDSVFLGLDTSIVWPMRDLGSDSFGLTLPDDSLPGNNLEYLIGRDLVLLATDNAGRCSISDAFGITRIIYDIPVALSPRFYAPQNPPTFKWSGIDVQFEFTYTLTVEMLYPSDTTWVYGGISSDSTSYYQESDTLPPGGFLWSIEALDLFGNSSKSRVEPFTVD</sequence>
<feature type="chain" id="PRO_5022167225" evidence="1">
    <location>
        <begin position="32"/>
        <end position="326"/>
    </location>
</feature>
<dbReference type="Gene3D" id="2.60.40.1120">
    <property type="entry name" value="Carboxypeptidase-like, regulatory domain"/>
    <property type="match status" value="1"/>
</dbReference>
<dbReference type="InterPro" id="IPR013783">
    <property type="entry name" value="Ig-like_fold"/>
</dbReference>
<dbReference type="GO" id="GO:0004180">
    <property type="term" value="F:carboxypeptidase activity"/>
    <property type="evidence" value="ECO:0007669"/>
    <property type="project" value="UniProtKB-KW"/>
</dbReference>
<reference evidence="2 3" key="1">
    <citation type="submission" date="2019-03" db="EMBL/GenBank/DDBJ databases">
        <title>Metabolic potential of uncultured bacteria and archaea associated with petroleum seepage in deep-sea sediments.</title>
        <authorList>
            <person name="Dong X."/>
            <person name="Hubert C."/>
        </authorList>
    </citation>
    <scope>NUCLEOTIDE SEQUENCE [LARGE SCALE GENOMIC DNA]</scope>
    <source>
        <strain evidence="2">E29_bin36</strain>
    </source>
</reference>
<name>A0A523XPM5_UNCT6</name>
<dbReference type="SUPFAM" id="SSF49452">
    <property type="entry name" value="Starch-binding domain-like"/>
    <property type="match status" value="1"/>
</dbReference>
<keyword evidence="2" id="KW-0378">Hydrolase</keyword>
<feature type="signal peptide" evidence="1">
    <location>
        <begin position="1"/>
        <end position="31"/>
    </location>
</feature>
<gene>
    <name evidence="2" type="ORF">E3J38_04245</name>
</gene>
<keyword evidence="2" id="KW-0645">Protease</keyword>
<dbReference type="Proteomes" id="UP000315534">
    <property type="component" value="Unassembled WGS sequence"/>
</dbReference>
<protein>
    <submittedName>
        <fullName evidence="2">Carboxypeptidase regulatory-like domain-containing protein</fullName>
    </submittedName>
</protein>
<keyword evidence="2" id="KW-0121">Carboxypeptidase</keyword>
<dbReference type="InterPro" id="IPR013784">
    <property type="entry name" value="Carb-bd-like_fold"/>
</dbReference>
<dbReference type="Pfam" id="PF13620">
    <property type="entry name" value="CarboxypepD_reg"/>
    <property type="match status" value="1"/>
</dbReference>
<accession>A0A523XPM5</accession>
<evidence type="ECO:0000313" key="3">
    <source>
        <dbReference type="Proteomes" id="UP000315534"/>
    </source>
</evidence>
<evidence type="ECO:0000256" key="1">
    <source>
        <dbReference type="SAM" id="SignalP"/>
    </source>
</evidence>
<comment type="caution">
    <text evidence="2">The sequence shown here is derived from an EMBL/GenBank/DDBJ whole genome shotgun (WGS) entry which is preliminary data.</text>
</comment>
<keyword evidence="1" id="KW-0732">Signal</keyword>
<proteinExistence type="predicted"/>
<organism evidence="2 3">
    <name type="scientific">candidate division TA06 bacterium</name>
    <dbReference type="NCBI Taxonomy" id="2250710"/>
    <lineage>
        <taxon>Bacteria</taxon>
        <taxon>Bacteria division TA06</taxon>
    </lineage>
</organism>
<dbReference type="AlphaFoldDB" id="A0A523XPM5"/>
<dbReference type="EMBL" id="SOIP01000259">
    <property type="protein sequence ID" value="TET81240.1"/>
    <property type="molecule type" value="Genomic_DNA"/>
</dbReference>
<evidence type="ECO:0000313" key="2">
    <source>
        <dbReference type="EMBL" id="TET81240.1"/>
    </source>
</evidence>
<dbReference type="GO" id="GO:0030246">
    <property type="term" value="F:carbohydrate binding"/>
    <property type="evidence" value="ECO:0007669"/>
    <property type="project" value="InterPro"/>
</dbReference>
<dbReference type="Gene3D" id="2.60.40.10">
    <property type="entry name" value="Immunoglobulins"/>
    <property type="match status" value="1"/>
</dbReference>